<dbReference type="AlphaFoldDB" id="A0A2V4UMA9"/>
<dbReference type="EMBL" id="QJSU01000002">
    <property type="protein sequence ID" value="PYE40059.1"/>
    <property type="molecule type" value="Genomic_DNA"/>
</dbReference>
<dbReference type="RefSeq" id="WP_227680850.1">
    <property type="nucleotide sequence ID" value="NZ_QJSU01000002.1"/>
</dbReference>
<evidence type="ECO:0000313" key="1">
    <source>
        <dbReference type="EMBL" id="PYE40059.1"/>
    </source>
</evidence>
<accession>A0A2V4UMA9</accession>
<reference evidence="1 2" key="1">
    <citation type="submission" date="2018-06" db="EMBL/GenBank/DDBJ databases">
        <title>Genomic Encyclopedia of Type Strains, Phase III (KMG-III): the genomes of soil and plant-associated and newly described type strains.</title>
        <authorList>
            <person name="Whitman W."/>
        </authorList>
    </citation>
    <scope>NUCLEOTIDE SEQUENCE [LARGE SCALE GENOMIC DNA]</scope>
    <source>
        <strain evidence="1 2">CECT 5889</strain>
    </source>
</reference>
<evidence type="ECO:0000313" key="2">
    <source>
        <dbReference type="Proteomes" id="UP000247746"/>
    </source>
</evidence>
<dbReference type="Proteomes" id="UP000247746">
    <property type="component" value="Unassembled WGS sequence"/>
</dbReference>
<sequence>MKFVPWTDEKAVVSDLKVSPALLYRCDQAIKGLVCQPAWVLLLQAALELAGKRLFTAR</sequence>
<protein>
    <submittedName>
        <fullName evidence="1">Uncharacterized protein</fullName>
    </submittedName>
</protein>
<comment type="caution">
    <text evidence="1">The sequence shown here is derived from an EMBL/GenBank/DDBJ whole genome shotgun (WGS) entry which is preliminary data.</text>
</comment>
<proteinExistence type="predicted"/>
<name>A0A2V4UMA9_9GAMM</name>
<organism evidence="1 2">
    <name type="scientific">Psychrobacter fozii</name>
    <dbReference type="NCBI Taxonomy" id="198480"/>
    <lineage>
        <taxon>Bacteria</taxon>
        <taxon>Pseudomonadati</taxon>
        <taxon>Pseudomonadota</taxon>
        <taxon>Gammaproteobacteria</taxon>
        <taxon>Moraxellales</taxon>
        <taxon>Moraxellaceae</taxon>
        <taxon>Psychrobacter</taxon>
    </lineage>
</organism>
<keyword evidence="2" id="KW-1185">Reference proteome</keyword>
<gene>
    <name evidence="1" type="ORF">DFP82_10218</name>
</gene>